<name>A0A934MP91_9BACL</name>
<evidence type="ECO:0000313" key="2">
    <source>
        <dbReference type="EMBL" id="MBJ6361826.1"/>
    </source>
</evidence>
<dbReference type="Gene3D" id="3.30.70.1790">
    <property type="entry name" value="RepB DNA-primase, N-terminal domain"/>
    <property type="match status" value="1"/>
</dbReference>
<protein>
    <submittedName>
        <fullName evidence="2">Replication initiation protein</fullName>
    </submittedName>
</protein>
<feature type="region of interest" description="Disordered" evidence="1">
    <location>
        <begin position="408"/>
        <end position="447"/>
    </location>
</feature>
<feature type="compositionally biased region" description="Pro residues" evidence="1">
    <location>
        <begin position="419"/>
        <end position="428"/>
    </location>
</feature>
<dbReference type="Proteomes" id="UP000640274">
    <property type="component" value="Unassembled WGS sequence"/>
</dbReference>
<proteinExistence type="predicted"/>
<dbReference type="AlphaFoldDB" id="A0A934MP91"/>
<keyword evidence="3" id="KW-1185">Reference proteome</keyword>
<gene>
    <name evidence="2" type="ORF">JFN88_11170</name>
</gene>
<dbReference type="EMBL" id="JAELUP010000056">
    <property type="protein sequence ID" value="MBJ6361826.1"/>
    <property type="molecule type" value="Genomic_DNA"/>
</dbReference>
<evidence type="ECO:0000256" key="1">
    <source>
        <dbReference type="SAM" id="MobiDB-lite"/>
    </source>
</evidence>
<comment type="caution">
    <text evidence="2">The sequence shown here is derived from an EMBL/GenBank/DDBJ whole genome shotgun (WGS) entry which is preliminary data.</text>
</comment>
<dbReference type="RefSeq" id="WP_199019378.1">
    <property type="nucleotide sequence ID" value="NZ_JAELUP010000056.1"/>
</dbReference>
<accession>A0A934MP91</accession>
<evidence type="ECO:0000313" key="3">
    <source>
        <dbReference type="Proteomes" id="UP000640274"/>
    </source>
</evidence>
<reference evidence="2" key="1">
    <citation type="submission" date="2020-12" db="EMBL/GenBank/DDBJ databases">
        <authorList>
            <person name="Huq M.A."/>
        </authorList>
    </citation>
    <scope>NUCLEOTIDE SEQUENCE</scope>
    <source>
        <strain evidence="2">MAHUQ-46</strain>
    </source>
</reference>
<organism evidence="2 3">
    <name type="scientific">Paenibacillus roseus</name>
    <dbReference type="NCBI Taxonomy" id="2798579"/>
    <lineage>
        <taxon>Bacteria</taxon>
        <taxon>Bacillati</taxon>
        <taxon>Bacillota</taxon>
        <taxon>Bacilli</taxon>
        <taxon>Bacillales</taxon>
        <taxon>Paenibacillaceae</taxon>
        <taxon>Paenibacillus</taxon>
    </lineage>
</organism>
<sequence length="482" mass="54500">MSLSMQLQAPQPLIPLTRAEAFFGLLYGTHMQAFPKRTAAKGKARSFHKERQWVFVGSKDQMKSMATQSTLYAVLADQDVDTTYYTPNGYYRRDLRLTETLRWLNGYVFDLDVSGESVQDIMDRIKQAGLPSPTAVIRTPRGGFHVAYFFNQPVRATTRAVKLYTAIMRHMASDLGADLHAVGANRIFRTPTDQNLVQFEPSSRYDFDWFKDWRDINHPYDPSDIGYLNINTQNLMEHPALEHLLTAPCPEGSREATAFNLALAMKASDWPQARAESALQVWFNSCCSKFSKAGKDPFTERDAVYKAGYVYLKSSLHAPTAEIIRELSGLPFAYAIRNEWETAKSRSDRERVHLHEWSADLLELLSQVKELAGTQQELATRLNCPLASFKLILKQLSQEQKIITETRKGRGGSTIIRLPEPPEVPNPQPESNIIPFPPGRKKPRKKPYTAPTVIIQVDFGAPLDAHSFLSKQTELDPDPPPD</sequence>